<dbReference type="Pfam" id="PF11276">
    <property type="entry name" value="DUF3078"/>
    <property type="match status" value="1"/>
</dbReference>
<evidence type="ECO:0000313" key="2">
    <source>
        <dbReference type="EMBL" id="OKY94686.1"/>
    </source>
</evidence>
<dbReference type="Proteomes" id="UP000187417">
    <property type="component" value="Unassembled WGS sequence"/>
</dbReference>
<reference evidence="2 3" key="1">
    <citation type="journal article" date="2016" name="Nat. Biotechnol.">
        <title>Measurement of bacterial replication rates in microbial communities.</title>
        <authorList>
            <person name="Brown C.T."/>
            <person name="Olm M.R."/>
            <person name="Thomas B.C."/>
            <person name="Banfield J.F."/>
        </authorList>
    </citation>
    <scope>NUCLEOTIDE SEQUENCE [LARGE SCALE GENOMIC DNA]</scope>
    <source>
        <strain evidence="2">CAG:67_53_122</strain>
    </source>
</reference>
<evidence type="ECO:0000256" key="1">
    <source>
        <dbReference type="SAM" id="SignalP"/>
    </source>
</evidence>
<dbReference type="InterPro" id="IPR021428">
    <property type="entry name" value="DUF3078"/>
</dbReference>
<organism evidence="2 3">
    <name type="scientific">Alistipes putredinis</name>
    <dbReference type="NCBI Taxonomy" id="28117"/>
    <lineage>
        <taxon>Bacteria</taxon>
        <taxon>Pseudomonadati</taxon>
        <taxon>Bacteroidota</taxon>
        <taxon>Bacteroidia</taxon>
        <taxon>Bacteroidales</taxon>
        <taxon>Rikenellaceae</taxon>
        <taxon>Alistipes</taxon>
    </lineage>
</organism>
<comment type="caution">
    <text evidence="2">The sequence shown here is derived from an EMBL/GenBank/DDBJ whole genome shotgun (WGS) entry which is preliminary data.</text>
</comment>
<sequence>MKQFYLLSTLLCALAISNPVSAQITIDEVKTDPSERILKNEVRPTTVDAQSYFSRARYRAERAAIRKERNTLEFGGGILGSVASYSDSWIETSGGDNSIGLAATLFLHHTFTKQRFTIETKFDAKFGYNRMNIEVAGDGGSTTSEATWYKNQDEFQISTNPAYIINKSWQVGSIIKFRSQFANGYVSRSQQTADDRKSTFMSPGYLDISGGFTYTCPLERFPIKINLSPIALSAVFVESAKVRKNEWDDKPGWQAYGLSNANKTSKYEGGSSIQIDFDRTFGRKGIFRYRTTLFSFMGWMSNLNMKNRYTSVSAYEKALQAWNDAQGVGDKPMLQIHPTVRWENTIDIKATKYLTTTFNFQLYYNRAQNYDIQTQLLLSVGLTYTFKNK</sequence>
<gene>
    <name evidence="2" type="ORF">BHV66_04895</name>
</gene>
<evidence type="ECO:0000313" key="3">
    <source>
        <dbReference type="Proteomes" id="UP000187417"/>
    </source>
</evidence>
<accession>A0A1Q6F774</accession>
<feature type="chain" id="PRO_5012231516" evidence="1">
    <location>
        <begin position="23"/>
        <end position="389"/>
    </location>
</feature>
<dbReference type="RefSeq" id="WP_278339213.1">
    <property type="nucleotide sequence ID" value="NZ_BAAFLA010000012.1"/>
</dbReference>
<dbReference type="EMBL" id="MNQH01000025">
    <property type="protein sequence ID" value="OKY94686.1"/>
    <property type="molecule type" value="Genomic_DNA"/>
</dbReference>
<name>A0A1Q6F774_9BACT</name>
<dbReference type="AlphaFoldDB" id="A0A1Q6F774"/>
<dbReference type="STRING" id="28117.BHV66_04895"/>
<protein>
    <submittedName>
        <fullName evidence="2">DUF3078 domain-containing protein</fullName>
    </submittedName>
</protein>
<proteinExistence type="predicted"/>
<keyword evidence="1" id="KW-0732">Signal</keyword>
<feature type="signal peptide" evidence="1">
    <location>
        <begin position="1"/>
        <end position="22"/>
    </location>
</feature>